<feature type="coiled-coil region" evidence="1">
    <location>
        <begin position="701"/>
        <end position="788"/>
    </location>
</feature>
<organism evidence="2 3">
    <name type="scientific">Popillia japonica</name>
    <name type="common">Japanese beetle</name>
    <dbReference type="NCBI Taxonomy" id="7064"/>
    <lineage>
        <taxon>Eukaryota</taxon>
        <taxon>Metazoa</taxon>
        <taxon>Ecdysozoa</taxon>
        <taxon>Arthropoda</taxon>
        <taxon>Hexapoda</taxon>
        <taxon>Insecta</taxon>
        <taxon>Pterygota</taxon>
        <taxon>Neoptera</taxon>
        <taxon>Endopterygota</taxon>
        <taxon>Coleoptera</taxon>
        <taxon>Polyphaga</taxon>
        <taxon>Scarabaeiformia</taxon>
        <taxon>Scarabaeidae</taxon>
        <taxon>Rutelinae</taxon>
        <taxon>Popillia</taxon>
    </lineage>
</organism>
<keyword evidence="3" id="KW-1185">Reference proteome</keyword>
<name>A0AAW1KPW1_POPJA</name>
<accession>A0AAW1KPW1</accession>
<gene>
    <name evidence="2" type="ORF">QE152_g19260</name>
</gene>
<dbReference type="Proteomes" id="UP001458880">
    <property type="component" value="Unassembled WGS sequence"/>
</dbReference>
<keyword evidence="1" id="KW-0175">Coiled coil</keyword>
<protein>
    <submittedName>
        <fullName evidence="2">Uncharacterized protein</fullName>
    </submittedName>
</protein>
<proteinExistence type="predicted"/>
<dbReference type="EMBL" id="JASPKY010000181">
    <property type="protein sequence ID" value="KAK9723336.1"/>
    <property type="molecule type" value="Genomic_DNA"/>
</dbReference>
<dbReference type="AlphaFoldDB" id="A0AAW1KPW1"/>
<feature type="coiled-coil region" evidence="1">
    <location>
        <begin position="588"/>
        <end position="643"/>
    </location>
</feature>
<evidence type="ECO:0000313" key="3">
    <source>
        <dbReference type="Proteomes" id="UP001458880"/>
    </source>
</evidence>
<comment type="caution">
    <text evidence="2">The sequence shown here is derived from an EMBL/GenBank/DDBJ whole genome shotgun (WGS) entry which is preliminary data.</text>
</comment>
<reference evidence="2 3" key="1">
    <citation type="journal article" date="2024" name="BMC Genomics">
        <title>De novo assembly and annotation of Popillia japonica's genome with initial clues to its potential as an invasive pest.</title>
        <authorList>
            <person name="Cucini C."/>
            <person name="Boschi S."/>
            <person name="Funari R."/>
            <person name="Cardaioli E."/>
            <person name="Iannotti N."/>
            <person name="Marturano G."/>
            <person name="Paoli F."/>
            <person name="Bruttini M."/>
            <person name="Carapelli A."/>
            <person name="Frati F."/>
            <person name="Nardi F."/>
        </authorList>
    </citation>
    <scope>NUCLEOTIDE SEQUENCE [LARGE SCALE GENOMIC DNA]</scope>
    <source>
        <strain evidence="2">DMR45628</strain>
    </source>
</reference>
<evidence type="ECO:0000256" key="1">
    <source>
        <dbReference type="SAM" id="Coils"/>
    </source>
</evidence>
<sequence>MSFPRAKLQRFNEIHTKLQRFNEIHNCTPSPADYNPKIKSHVAGVAVSTTERFVEYKSPAVSDTSINSIHNTTCFRTPTLPKKKRPVTPSITKVKSANIFKETNSDSDALSDKIVECSNKDSYINDLIEQIEDMKLQLNQLKLQKDDLKMQTIKFETLLKETQDDHKMEIENVNTKHKNELTLLEMEIENVKINLELAKKECDELKSQNADNCEAIIEQIKEEYELKMQNLHEDHYNEHVILKEHISKIKDDMIMSRCEWEEMRTQNRQDIEELLQHISKFQKLNGLLIQTYNEEIKTKEEIIAKELQTSLRLENELEELKENHRKEIEDLKLKHKSEIEDIEYEMLQTITESHNKLERDKKLLEDMRIANHKDAIIKIRTQTDLQIKQIEEDCKLANQLTEAQLHEQYKDIENEWKIKIETHVQHAEILINEQKEINEFNLTQFKVEKEHLQKDFDDKIQDIENKWKTKLEQQLKESDEILKECQAISEYNIIQCELEKNDAKHLLAERLNELEEEKELSKKYLTLKNEIENLYTQLKLEHENTLTNLATIQDELLKEKELRQNEAQHTLAEKHTFEITISKTRKTVEALTKRLFDSDRDVEQLKLELEACEKAKLENEDKCNKLTIELEAVKKLYEETELQNESNLVLCQDKIQKVEKDLYNKVDQYKGKSVRILEETKEMKEHLHQQQTLNSEAQQLISKLVLEFEDCETQNIELEEKILMLKKDLEETRQRNVEIEESNETLKRQFKEQADQNQKLKLQVDEEISLKNGEIQSLVKQINQIQEKCDSYYQYSEYYKCKVNQSEKEIEELNVIQKSYIDQSGKYDELLQKYEGVLKKNAELANTIAQQESLIGSKNH</sequence>
<feature type="coiled-coil region" evidence="1">
    <location>
        <begin position="124"/>
        <end position="230"/>
    </location>
</feature>
<feature type="coiled-coil region" evidence="1">
    <location>
        <begin position="289"/>
        <end position="367"/>
    </location>
</feature>
<evidence type="ECO:0000313" key="2">
    <source>
        <dbReference type="EMBL" id="KAK9723336.1"/>
    </source>
</evidence>